<feature type="binding site" evidence="6">
    <location>
        <begin position="214"/>
        <end position="215"/>
    </location>
    <ligand>
        <name>substrate</name>
    </ligand>
</feature>
<comment type="caution">
    <text evidence="8">The sequence shown here is derived from an EMBL/GenBank/DDBJ whole genome shotgun (WGS) entry which is preliminary data.</text>
</comment>
<dbReference type="Gene3D" id="3.20.20.140">
    <property type="entry name" value="Metal-dependent hydrolases"/>
    <property type="match status" value="1"/>
</dbReference>
<keyword evidence="4" id="KW-0119">Carbohydrate metabolism</keyword>
<evidence type="ECO:0000256" key="1">
    <source>
        <dbReference type="ARBA" id="ARBA00010716"/>
    </source>
</evidence>
<dbReference type="InterPro" id="IPR003764">
    <property type="entry name" value="GlcNAc_6-P_deAcase"/>
</dbReference>
<dbReference type="GO" id="GO:0046872">
    <property type="term" value="F:metal ion binding"/>
    <property type="evidence" value="ECO:0007669"/>
    <property type="project" value="UniProtKB-KW"/>
</dbReference>
<organism evidence="8 9">
    <name type="scientific">Algibacter lectus</name>
    <dbReference type="NCBI Taxonomy" id="221126"/>
    <lineage>
        <taxon>Bacteria</taxon>
        <taxon>Pseudomonadati</taxon>
        <taxon>Bacteroidota</taxon>
        <taxon>Flavobacteriia</taxon>
        <taxon>Flavobacteriales</taxon>
        <taxon>Flavobacteriaceae</taxon>
        <taxon>Algibacter</taxon>
    </lineage>
</organism>
<dbReference type="PIRSF" id="PIRSF038994">
    <property type="entry name" value="NagA"/>
    <property type="match status" value="1"/>
</dbReference>
<feature type="binding site" evidence="6">
    <location>
        <position position="222"/>
    </location>
    <ligand>
        <name>substrate</name>
    </ligand>
</feature>
<comment type="cofactor">
    <cofactor evidence="7">
        <name>a divalent metal cation</name>
        <dbReference type="ChEBI" id="CHEBI:60240"/>
    </cofactor>
    <text evidence="7">Binds 1 divalent metal cation per subunit.</text>
</comment>
<dbReference type="AlphaFoldDB" id="A0A4R8MH31"/>
<dbReference type="SUPFAM" id="SSF51556">
    <property type="entry name" value="Metallo-dependent hydrolases"/>
    <property type="match status" value="1"/>
</dbReference>
<keyword evidence="3 4" id="KW-0378">Hydrolase</keyword>
<feature type="binding site" evidence="6">
    <location>
        <position position="135"/>
    </location>
    <ligand>
        <name>substrate</name>
    </ligand>
</feature>
<dbReference type="PANTHER" id="PTHR11113:SF14">
    <property type="entry name" value="N-ACETYLGLUCOSAMINE-6-PHOSPHATE DEACETYLASE"/>
    <property type="match status" value="1"/>
</dbReference>
<feature type="active site" description="Proton donor/acceptor" evidence="5">
    <location>
        <position position="268"/>
    </location>
</feature>
<keyword evidence="2 7" id="KW-0479">Metal-binding</keyword>
<dbReference type="GO" id="GO:0006046">
    <property type="term" value="P:N-acetylglucosamine catabolic process"/>
    <property type="evidence" value="ECO:0007669"/>
    <property type="project" value="TreeGrafter"/>
</dbReference>
<sequence length="377" mass="41245">MKESINCVDCISNELIQIVIDDNLLVSKTKGETKDSETIFFGPGLFDLQINGFSGVDFNTFPIIEKDFIKVINKLSKEGVLSFFPTVITNSDENIINLLKNINELCLQNPLIASYVTGIHLEGPFISPVKEASGAHSKDYIKAPDWELFQAFQKASGNRIKIITLSPEWDNSADFIAKCAAHNIIVSIGHTVASNAQIDAAVKAGATMSTHLGNGAPLSLHRNSNIILDQLANNKLTPSIIADGFHLPDNFLKIVLNVKKENVILVSDSTMFAEMETGVYHTHIGGKVKLEKGGRLSTFKNENVLAGSAVSLLDCINTLFSKSILNLAEVWSLASIKPKNLVDLPDNTEDFVLFKLKNNSISILSVFKSGKQIFIKN</sequence>
<comment type="similarity">
    <text evidence="1 4">Belongs to the metallo-dependent hydrolases superfamily. NagA family.</text>
</comment>
<evidence type="ECO:0000256" key="3">
    <source>
        <dbReference type="ARBA" id="ARBA00022801"/>
    </source>
</evidence>
<evidence type="ECO:0000256" key="7">
    <source>
        <dbReference type="PIRSR" id="PIRSR038994-3"/>
    </source>
</evidence>
<reference evidence="8 9" key="1">
    <citation type="submission" date="2019-03" db="EMBL/GenBank/DDBJ databases">
        <title>Genomic Encyclopedia of Type Strains, Phase III (KMG-III): the genomes of soil and plant-associated and newly described type strains.</title>
        <authorList>
            <person name="Whitman W."/>
        </authorList>
    </citation>
    <scope>NUCLEOTIDE SEQUENCE [LARGE SCALE GENOMIC DNA]</scope>
    <source>
        <strain evidence="8 9">CECT 8301</strain>
    </source>
</reference>
<dbReference type="Proteomes" id="UP000294824">
    <property type="component" value="Unassembled WGS sequence"/>
</dbReference>
<dbReference type="EMBL" id="SORL01000007">
    <property type="protein sequence ID" value="TDY64348.1"/>
    <property type="molecule type" value="Genomic_DNA"/>
</dbReference>
<feature type="binding site" evidence="6">
    <location>
        <position position="246"/>
    </location>
    <ligand>
        <name>substrate</name>
    </ligand>
</feature>
<accession>A0A4R8MH31</accession>
<protein>
    <submittedName>
        <fullName evidence="8">N-acetylglucosamine-6-phosphate deacetylase</fullName>
    </submittedName>
</protein>
<dbReference type="GO" id="GO:0008448">
    <property type="term" value="F:N-acetylglucosamine-6-phosphate deacetylase activity"/>
    <property type="evidence" value="ECO:0007669"/>
    <property type="project" value="InterPro"/>
</dbReference>
<keyword evidence="9" id="KW-1185">Reference proteome</keyword>
<proteinExistence type="inferred from homology"/>
<evidence type="ECO:0000256" key="6">
    <source>
        <dbReference type="PIRSR" id="PIRSR038994-2"/>
    </source>
</evidence>
<dbReference type="PANTHER" id="PTHR11113">
    <property type="entry name" value="N-ACETYLGLUCOSAMINE-6-PHOSPHATE DEACETYLASE"/>
    <property type="match status" value="1"/>
</dbReference>
<evidence type="ECO:0000313" key="9">
    <source>
        <dbReference type="Proteomes" id="UP000294824"/>
    </source>
</evidence>
<evidence type="ECO:0000256" key="4">
    <source>
        <dbReference type="PIRNR" id="PIRNR038994"/>
    </source>
</evidence>
<dbReference type="RefSeq" id="WP_074935684.1">
    <property type="nucleotide sequence ID" value="NZ_FOLN01000001.1"/>
</dbReference>
<feature type="binding site" evidence="7">
    <location>
        <position position="211"/>
    </location>
    <ligand>
        <name>Zn(2+)</name>
        <dbReference type="ChEBI" id="CHEBI:29105"/>
    </ligand>
</feature>
<name>A0A4R8MH31_9FLAO</name>
<evidence type="ECO:0000256" key="2">
    <source>
        <dbReference type="ARBA" id="ARBA00022723"/>
    </source>
</evidence>
<gene>
    <name evidence="8" type="ORF">DFQ06_1257</name>
</gene>
<feature type="binding site" evidence="7">
    <location>
        <position position="190"/>
    </location>
    <ligand>
        <name>Zn(2+)</name>
        <dbReference type="ChEBI" id="CHEBI:29105"/>
    </ligand>
</feature>
<evidence type="ECO:0000256" key="5">
    <source>
        <dbReference type="PIRSR" id="PIRSR038994-1"/>
    </source>
</evidence>
<dbReference type="InterPro" id="IPR032466">
    <property type="entry name" value="Metal_Hydrolase"/>
</dbReference>
<evidence type="ECO:0000313" key="8">
    <source>
        <dbReference type="EMBL" id="TDY64348.1"/>
    </source>
</evidence>
<feature type="binding site" evidence="6">
    <location>
        <begin position="305"/>
        <end position="307"/>
    </location>
    <ligand>
        <name>substrate</name>
    </ligand>
</feature>
<feature type="binding site" evidence="7">
    <location>
        <position position="122"/>
    </location>
    <ligand>
        <name>Zn(2+)</name>
        <dbReference type="ChEBI" id="CHEBI:29105"/>
    </ligand>
</feature>